<evidence type="ECO:0000256" key="14">
    <source>
        <dbReference type="ARBA" id="ARBA00047700"/>
    </source>
</evidence>
<evidence type="ECO:0000256" key="4">
    <source>
        <dbReference type="ARBA" id="ARBA00007837"/>
    </source>
</evidence>
<evidence type="ECO:0000256" key="3">
    <source>
        <dbReference type="ARBA" id="ARBA00004742"/>
    </source>
</evidence>
<feature type="domain" description="PEP-utilising enzyme mobile" evidence="15">
    <location>
        <begin position="408"/>
        <end position="478"/>
    </location>
</feature>
<dbReference type="InterPro" id="IPR000121">
    <property type="entry name" value="PEP_util_C"/>
</dbReference>
<evidence type="ECO:0000256" key="11">
    <source>
        <dbReference type="ARBA" id="ARBA00022840"/>
    </source>
</evidence>
<dbReference type="PROSITE" id="PS00370">
    <property type="entry name" value="PEP_ENZYMES_PHOS_SITE"/>
    <property type="match status" value="1"/>
</dbReference>
<keyword evidence="11" id="KW-0067">ATP-binding</keyword>
<evidence type="ECO:0000259" key="16">
    <source>
        <dbReference type="Pfam" id="PF01326"/>
    </source>
</evidence>
<dbReference type="EMBL" id="JAHHHV010000086">
    <property type="protein sequence ID" value="MBW4468248.1"/>
    <property type="molecule type" value="Genomic_DNA"/>
</dbReference>
<dbReference type="InterPro" id="IPR008279">
    <property type="entry name" value="PEP-util_enz_mobile_dom"/>
</dbReference>
<dbReference type="Pfam" id="PF01326">
    <property type="entry name" value="PPDK_N"/>
    <property type="match status" value="1"/>
</dbReference>
<dbReference type="InterPro" id="IPR013815">
    <property type="entry name" value="ATP_grasp_subdomain_1"/>
</dbReference>
<evidence type="ECO:0000259" key="15">
    <source>
        <dbReference type="Pfam" id="PF00391"/>
    </source>
</evidence>
<dbReference type="Pfam" id="PF02896">
    <property type="entry name" value="PEP-utilizers_C"/>
    <property type="match status" value="1"/>
</dbReference>
<dbReference type="PANTHER" id="PTHR43030:SF1">
    <property type="entry name" value="PHOSPHOENOLPYRUVATE SYNTHASE"/>
    <property type="match status" value="1"/>
</dbReference>
<comment type="pathway">
    <text evidence="3">Carbohydrate biosynthesis; gluconeogenesis.</text>
</comment>
<dbReference type="Gene3D" id="3.20.20.60">
    <property type="entry name" value="Phosphoenolpyruvate-binding domains"/>
    <property type="match status" value="1"/>
</dbReference>
<dbReference type="Gene3D" id="3.30.1490.20">
    <property type="entry name" value="ATP-grasp fold, A domain"/>
    <property type="match status" value="1"/>
</dbReference>
<dbReference type="Proteomes" id="UP000707356">
    <property type="component" value="Unassembled WGS sequence"/>
</dbReference>
<evidence type="ECO:0000256" key="1">
    <source>
        <dbReference type="ARBA" id="ARBA00001946"/>
    </source>
</evidence>
<keyword evidence="7" id="KW-0808">Transferase</keyword>
<evidence type="ECO:0000256" key="8">
    <source>
        <dbReference type="ARBA" id="ARBA00022723"/>
    </source>
</evidence>
<evidence type="ECO:0000256" key="9">
    <source>
        <dbReference type="ARBA" id="ARBA00022741"/>
    </source>
</evidence>
<comment type="function">
    <text evidence="2">Catalyzes the phosphorylation of pyruvate to phosphoenolpyruvate.</text>
</comment>
<keyword evidence="8" id="KW-0479">Metal-binding</keyword>
<dbReference type="SUPFAM" id="SSF52009">
    <property type="entry name" value="Phosphohistidine domain"/>
    <property type="match status" value="1"/>
</dbReference>
<dbReference type="GO" id="GO:0005524">
    <property type="term" value="F:ATP binding"/>
    <property type="evidence" value="ECO:0007669"/>
    <property type="project" value="UniProtKB-KW"/>
</dbReference>
<protein>
    <recommendedName>
        <fullName evidence="6">Phosphoenolpyruvate synthase</fullName>
        <ecNumber evidence="5">2.7.9.2</ecNumber>
    </recommendedName>
    <alternativeName>
        <fullName evidence="13">Pyruvate, water dikinase</fullName>
    </alternativeName>
</protein>
<evidence type="ECO:0000259" key="17">
    <source>
        <dbReference type="Pfam" id="PF02896"/>
    </source>
</evidence>
<evidence type="ECO:0000256" key="10">
    <source>
        <dbReference type="ARBA" id="ARBA00022777"/>
    </source>
</evidence>
<dbReference type="InterPro" id="IPR018274">
    <property type="entry name" value="PEP_util_AS"/>
</dbReference>
<dbReference type="EC" id="2.7.9.2" evidence="5"/>
<dbReference type="GO" id="GO:0008986">
    <property type="term" value="F:pyruvate, water dikinase activity"/>
    <property type="evidence" value="ECO:0007669"/>
    <property type="project" value="UniProtKB-EC"/>
</dbReference>
<dbReference type="InterPro" id="IPR036637">
    <property type="entry name" value="Phosphohistidine_dom_sf"/>
</dbReference>
<evidence type="ECO:0000256" key="12">
    <source>
        <dbReference type="ARBA" id="ARBA00022842"/>
    </source>
</evidence>
<dbReference type="InterPro" id="IPR002192">
    <property type="entry name" value="PPDK_AMP/ATP-bd"/>
</dbReference>
<reference evidence="18" key="2">
    <citation type="journal article" date="2022" name="Microbiol. Resour. Announc.">
        <title>Metagenome Sequencing to Explore Phylogenomics of Terrestrial Cyanobacteria.</title>
        <authorList>
            <person name="Ward R.D."/>
            <person name="Stajich J.E."/>
            <person name="Johansen J.R."/>
            <person name="Huntemann M."/>
            <person name="Clum A."/>
            <person name="Foster B."/>
            <person name="Foster B."/>
            <person name="Roux S."/>
            <person name="Palaniappan K."/>
            <person name="Varghese N."/>
            <person name="Mukherjee S."/>
            <person name="Reddy T.B.K."/>
            <person name="Daum C."/>
            <person name="Copeland A."/>
            <person name="Chen I.A."/>
            <person name="Ivanova N.N."/>
            <person name="Kyrpides N.C."/>
            <person name="Shapiro N."/>
            <person name="Eloe-Fadrosh E.A."/>
            <person name="Pietrasiak N."/>
        </authorList>
    </citation>
    <scope>NUCLEOTIDE SEQUENCE</scope>
    <source>
        <strain evidence="18">GSE-TBD4-15B</strain>
    </source>
</reference>
<comment type="catalytic activity">
    <reaction evidence="14">
        <text>pyruvate + ATP + H2O = phosphoenolpyruvate + AMP + phosphate + 2 H(+)</text>
        <dbReference type="Rhea" id="RHEA:11364"/>
        <dbReference type="ChEBI" id="CHEBI:15361"/>
        <dbReference type="ChEBI" id="CHEBI:15377"/>
        <dbReference type="ChEBI" id="CHEBI:15378"/>
        <dbReference type="ChEBI" id="CHEBI:30616"/>
        <dbReference type="ChEBI" id="CHEBI:43474"/>
        <dbReference type="ChEBI" id="CHEBI:58702"/>
        <dbReference type="ChEBI" id="CHEBI:456215"/>
        <dbReference type="EC" id="2.7.9.2"/>
    </reaction>
</comment>
<keyword evidence="12" id="KW-0460">Magnesium</keyword>
<sequence length="805" mass="88010">MPPTSGLMLVDNLCWLDQPLQRDLVGDKAFYLGLLRQHPVVPGFVIAAPQLQKFLLRINWPDQRLADLPDASLYVNANQPRQLQGLAQQIRRAILATSLPESLLNDLQQAVAQWSHQESQPAVIFRASLALPAGLDPALSVRTQSLFEPQVCYGDAESLAQGLKQAWAELFRAKSLLYWQQYGIQLPQIRLAVLVQPLWASLAAGTLKIAGNQIEVQAVWGLGQTLELGEADCYKGDLQQGWQPQTVGQKHYVYELRPVAAPVATTAALVRGAANLAGEAWPPEHQAYLALRYLDPARQRQPVLSSEQLQTLASLAQQAQSQLKMPLLLDWLLTSEAAGFHLTQVMPQLGAALHLKASEPLAQVLPPPSSSARLSGLAAAPGRAVAVAWVIDPAALEADWATALEGMPEGAILVTAALTPEQIIRLRQVSGFVTEQGGMTSHAAILARELRIPAVVGVEQARAQIKTGDWLAMDGDLGELYRSSLPFVELPTHWSPQPHLQPASLLLSHPTQTQLWVSLSQLDHLAEAAAAPVQGVGLLRSELMLLDLFGQQHPEVWLQQPAAKLVEQIAERVNQFAAAFAPRPVFYRALDLRAQEFAADAHQLHLLPHLSPYLSPQSMLGVRGAFRMQLHPALLQIELAALKQVQQDSANLSLLLPFVRTVEEFSFCRAQVEQAGLLQADFQIWIMAEVPSVLFLLPDYAAAGLQGIAIGVNDLTQLLLGVDRDQPQMAAAFNPGHPAVRRAIQQLIQTAQSLKLPCSICGQSFRQQPDLLQALLDWQITAVSVDPAELDWVAAAMRQAQSWQD</sequence>
<comment type="caution">
    <text evidence="18">The sequence shown here is derived from an EMBL/GenBank/DDBJ whole genome shotgun (WGS) entry which is preliminary data.</text>
</comment>
<organism evidence="18 19">
    <name type="scientific">Pegethrix bostrychoides GSE-TBD4-15B</name>
    <dbReference type="NCBI Taxonomy" id="2839662"/>
    <lineage>
        <taxon>Bacteria</taxon>
        <taxon>Bacillati</taxon>
        <taxon>Cyanobacteriota</taxon>
        <taxon>Cyanophyceae</taxon>
        <taxon>Oculatellales</taxon>
        <taxon>Oculatellaceae</taxon>
        <taxon>Pegethrix</taxon>
    </lineage>
</organism>
<reference evidence="18" key="1">
    <citation type="submission" date="2021-05" db="EMBL/GenBank/DDBJ databases">
        <authorList>
            <person name="Pietrasiak N."/>
            <person name="Ward R."/>
            <person name="Stajich J.E."/>
            <person name="Kurbessoian T."/>
        </authorList>
    </citation>
    <scope>NUCLEOTIDE SEQUENCE</scope>
    <source>
        <strain evidence="18">GSE-TBD4-15B</strain>
    </source>
</reference>
<accession>A0A951PF90</accession>
<comment type="similarity">
    <text evidence="4">Belongs to the PEP-utilizing enzyme family.</text>
</comment>
<evidence type="ECO:0000256" key="2">
    <source>
        <dbReference type="ARBA" id="ARBA00002988"/>
    </source>
</evidence>
<evidence type="ECO:0000256" key="7">
    <source>
        <dbReference type="ARBA" id="ARBA00022679"/>
    </source>
</evidence>
<dbReference type="InterPro" id="IPR015813">
    <property type="entry name" value="Pyrv/PenolPyrv_kinase-like_dom"/>
</dbReference>
<dbReference type="InterPro" id="IPR040442">
    <property type="entry name" value="Pyrv_kinase-like_dom_sf"/>
</dbReference>
<evidence type="ECO:0000313" key="18">
    <source>
        <dbReference type="EMBL" id="MBW4468248.1"/>
    </source>
</evidence>
<dbReference type="Gene3D" id="3.50.30.10">
    <property type="entry name" value="Phosphohistidine domain"/>
    <property type="match status" value="1"/>
</dbReference>
<dbReference type="AlphaFoldDB" id="A0A951PF90"/>
<feature type="domain" description="Pyruvate phosphate dikinase AMP/ATP-binding" evidence="16">
    <location>
        <begin position="23"/>
        <end position="348"/>
    </location>
</feature>
<keyword evidence="9" id="KW-0547">Nucleotide-binding</keyword>
<keyword evidence="10" id="KW-0418">Kinase</keyword>
<dbReference type="Gene3D" id="3.30.470.20">
    <property type="entry name" value="ATP-grasp fold, B domain"/>
    <property type="match status" value="1"/>
</dbReference>
<dbReference type="Pfam" id="PF00391">
    <property type="entry name" value="PEP-utilizers"/>
    <property type="match status" value="1"/>
</dbReference>
<feature type="domain" description="PEP-utilising enzyme C-terminal" evidence="17">
    <location>
        <begin position="509"/>
        <end position="801"/>
    </location>
</feature>
<evidence type="ECO:0000256" key="6">
    <source>
        <dbReference type="ARBA" id="ARBA00021623"/>
    </source>
</evidence>
<evidence type="ECO:0000256" key="13">
    <source>
        <dbReference type="ARBA" id="ARBA00033470"/>
    </source>
</evidence>
<evidence type="ECO:0000256" key="5">
    <source>
        <dbReference type="ARBA" id="ARBA00011996"/>
    </source>
</evidence>
<dbReference type="SUPFAM" id="SSF56059">
    <property type="entry name" value="Glutathione synthetase ATP-binding domain-like"/>
    <property type="match status" value="1"/>
</dbReference>
<name>A0A951PF90_9CYAN</name>
<dbReference type="SUPFAM" id="SSF51621">
    <property type="entry name" value="Phosphoenolpyruvate/pyruvate domain"/>
    <property type="match status" value="1"/>
</dbReference>
<comment type="cofactor">
    <cofactor evidence="1">
        <name>Mg(2+)</name>
        <dbReference type="ChEBI" id="CHEBI:18420"/>
    </cofactor>
</comment>
<evidence type="ECO:0000313" key="19">
    <source>
        <dbReference type="Proteomes" id="UP000707356"/>
    </source>
</evidence>
<gene>
    <name evidence="18" type="ORF">KME07_22710</name>
</gene>
<dbReference type="GO" id="GO:0046872">
    <property type="term" value="F:metal ion binding"/>
    <property type="evidence" value="ECO:0007669"/>
    <property type="project" value="UniProtKB-KW"/>
</dbReference>
<dbReference type="InterPro" id="IPR006319">
    <property type="entry name" value="PEP_synth"/>
</dbReference>
<proteinExistence type="inferred from homology"/>
<dbReference type="PANTHER" id="PTHR43030">
    <property type="entry name" value="PHOSPHOENOLPYRUVATE SYNTHASE"/>
    <property type="match status" value="1"/>
</dbReference>